<sequence length="147" mass="16823">MKPKWYFVLGSLAMLGGLTGLTILSIFLVSVVSFSLRTHGPMGAVRYEQFISTFPWGAIIVAIIGIGLGVRLMKKYDFSYRKKFPLIIVGFVLAIILAGYLINYTGLDNIWIRRSPMREFYQKYDGGMMRSSGWRMMQENDYLDARK</sequence>
<proteinExistence type="predicted"/>
<dbReference type="EMBL" id="LCCZ01000051">
    <property type="protein sequence ID" value="KKS41827.1"/>
    <property type="molecule type" value="Genomic_DNA"/>
</dbReference>
<dbReference type="AlphaFoldDB" id="A0A0G0YZ10"/>
<feature type="transmembrane region" description="Helical" evidence="1">
    <location>
        <begin position="84"/>
        <end position="102"/>
    </location>
</feature>
<gene>
    <name evidence="2" type="ORF">UV05_C0051G0004</name>
</gene>
<name>A0A0G0YZ10_9BACT</name>
<organism evidence="2 3">
    <name type="scientific">candidate division CPR1 bacterium GW2011_GWA2_42_17</name>
    <dbReference type="NCBI Taxonomy" id="1618341"/>
    <lineage>
        <taxon>Bacteria</taxon>
        <taxon>candidate division CPR1</taxon>
    </lineage>
</organism>
<protein>
    <submittedName>
        <fullName evidence="2">Uncharacterized protein</fullName>
    </submittedName>
</protein>
<evidence type="ECO:0000313" key="2">
    <source>
        <dbReference type="EMBL" id="KKS41827.1"/>
    </source>
</evidence>
<accession>A0A0G0YZ10</accession>
<keyword evidence="1" id="KW-0472">Membrane</keyword>
<dbReference type="Proteomes" id="UP000034875">
    <property type="component" value="Unassembled WGS sequence"/>
</dbReference>
<evidence type="ECO:0000313" key="3">
    <source>
        <dbReference type="Proteomes" id="UP000034875"/>
    </source>
</evidence>
<keyword evidence="1" id="KW-1133">Transmembrane helix</keyword>
<comment type="caution">
    <text evidence="2">The sequence shown here is derived from an EMBL/GenBank/DDBJ whole genome shotgun (WGS) entry which is preliminary data.</text>
</comment>
<keyword evidence="1" id="KW-0812">Transmembrane</keyword>
<evidence type="ECO:0000256" key="1">
    <source>
        <dbReference type="SAM" id="Phobius"/>
    </source>
</evidence>
<feature type="transmembrane region" description="Helical" evidence="1">
    <location>
        <begin position="54"/>
        <end position="72"/>
    </location>
</feature>
<reference evidence="2 3" key="1">
    <citation type="journal article" date="2015" name="Nature">
        <title>rRNA introns, odd ribosomes, and small enigmatic genomes across a large radiation of phyla.</title>
        <authorList>
            <person name="Brown C.T."/>
            <person name="Hug L.A."/>
            <person name="Thomas B.C."/>
            <person name="Sharon I."/>
            <person name="Castelle C.J."/>
            <person name="Singh A."/>
            <person name="Wilkins M.J."/>
            <person name="Williams K.H."/>
            <person name="Banfield J.F."/>
        </authorList>
    </citation>
    <scope>NUCLEOTIDE SEQUENCE [LARGE SCALE GENOMIC DNA]</scope>
</reference>
<feature type="transmembrane region" description="Helical" evidence="1">
    <location>
        <begin position="12"/>
        <end position="34"/>
    </location>
</feature>